<dbReference type="PROSITE" id="PS51257">
    <property type="entry name" value="PROKAR_LIPOPROTEIN"/>
    <property type="match status" value="1"/>
</dbReference>
<gene>
    <name evidence="2" type="ORF">EK403_03795</name>
</gene>
<dbReference type="Proteomes" id="UP000289708">
    <property type="component" value="Unassembled WGS sequence"/>
</dbReference>
<reference evidence="2 3" key="1">
    <citation type="submission" date="2018-12" db="EMBL/GenBank/DDBJ databases">
        <title>bacterium Hansschlegelia zhihuaiae S113.</title>
        <authorList>
            <person name="He J."/>
        </authorList>
    </citation>
    <scope>NUCLEOTIDE SEQUENCE [LARGE SCALE GENOMIC DNA]</scope>
    <source>
        <strain evidence="2 3">S 113</strain>
    </source>
</reference>
<accession>A0A4Q0MQ06</accession>
<comment type="caution">
    <text evidence="2">The sequence shown here is derived from an EMBL/GenBank/DDBJ whole genome shotgun (WGS) entry which is preliminary data.</text>
</comment>
<sequence length="216" mass="22988">MSLKKLALGAAAAALACGAALAGETSTRIIEIIGERQTSPQAPAGTPAVAVYKKKPCGSKADEFYCGRVFRAMKESSLAYRGTPLSVTADTSSDVLVSWSGLVYCEMKNEPAGKGTDPSKIEFVVDLAIQDGTSNTIVVGEEGSTRIGSRERPSRDDVDDGDYSVFRYYPISLTRAYVKRKTSSESYHLNLTADIRTGYGFCDVRGGSMTAVVVNG</sequence>
<proteinExistence type="predicted"/>
<protein>
    <submittedName>
        <fullName evidence="2">Uncharacterized protein</fullName>
    </submittedName>
</protein>
<keyword evidence="3" id="KW-1185">Reference proteome</keyword>
<evidence type="ECO:0000256" key="1">
    <source>
        <dbReference type="SAM" id="SignalP"/>
    </source>
</evidence>
<feature type="signal peptide" evidence="1">
    <location>
        <begin position="1"/>
        <end position="22"/>
    </location>
</feature>
<dbReference type="EMBL" id="RYFI01000002">
    <property type="protein sequence ID" value="RXF75176.1"/>
    <property type="molecule type" value="Genomic_DNA"/>
</dbReference>
<keyword evidence="1" id="KW-0732">Signal</keyword>
<evidence type="ECO:0000313" key="3">
    <source>
        <dbReference type="Proteomes" id="UP000289708"/>
    </source>
</evidence>
<name>A0A4Q0MQ06_9HYPH</name>
<dbReference type="AlphaFoldDB" id="A0A4Q0MQ06"/>
<organism evidence="2 3">
    <name type="scientific">Hansschlegelia zhihuaiae</name>
    <dbReference type="NCBI Taxonomy" id="405005"/>
    <lineage>
        <taxon>Bacteria</taxon>
        <taxon>Pseudomonadati</taxon>
        <taxon>Pseudomonadota</taxon>
        <taxon>Alphaproteobacteria</taxon>
        <taxon>Hyphomicrobiales</taxon>
        <taxon>Methylopilaceae</taxon>
        <taxon>Hansschlegelia</taxon>
    </lineage>
</organism>
<feature type="chain" id="PRO_5020298439" evidence="1">
    <location>
        <begin position="23"/>
        <end position="216"/>
    </location>
</feature>
<evidence type="ECO:0000313" key="2">
    <source>
        <dbReference type="EMBL" id="RXF75176.1"/>
    </source>
</evidence>
<dbReference type="RefSeq" id="WP_128776166.1">
    <property type="nucleotide sequence ID" value="NZ_RYFI01000002.1"/>
</dbReference>